<dbReference type="AlphaFoldDB" id="A0A2B7XIL4"/>
<organism evidence="1 2">
    <name type="scientific">Polytolypa hystricis (strain UAMH7299)</name>
    <dbReference type="NCBI Taxonomy" id="1447883"/>
    <lineage>
        <taxon>Eukaryota</taxon>
        <taxon>Fungi</taxon>
        <taxon>Dikarya</taxon>
        <taxon>Ascomycota</taxon>
        <taxon>Pezizomycotina</taxon>
        <taxon>Eurotiomycetes</taxon>
        <taxon>Eurotiomycetidae</taxon>
        <taxon>Onygenales</taxon>
        <taxon>Onygenales incertae sedis</taxon>
        <taxon>Polytolypa</taxon>
    </lineage>
</organism>
<protein>
    <submittedName>
        <fullName evidence="1">Uncharacterized protein</fullName>
    </submittedName>
</protein>
<accession>A0A2B7XIL4</accession>
<proteinExistence type="predicted"/>
<dbReference type="EMBL" id="PDNA01000160">
    <property type="protein sequence ID" value="PGH08458.1"/>
    <property type="molecule type" value="Genomic_DNA"/>
</dbReference>
<sequence>MDGDDQSEENACQACDALINAAIDTSLAHLIFRTIVHSYGTSNTRPLNTAAPSTTNPSFEYLKLKVAVNFGGGYTDMDSNLIAH</sequence>
<comment type="caution">
    <text evidence="1">The sequence shown here is derived from an EMBL/GenBank/DDBJ whole genome shotgun (WGS) entry which is preliminary data.</text>
</comment>
<reference evidence="1 2" key="1">
    <citation type="submission" date="2017-10" db="EMBL/GenBank/DDBJ databases">
        <title>Comparative genomics in systemic dimorphic fungi from Ajellomycetaceae.</title>
        <authorList>
            <person name="Munoz J.F."/>
            <person name="Mcewen J.G."/>
            <person name="Clay O.K."/>
            <person name="Cuomo C.A."/>
        </authorList>
    </citation>
    <scope>NUCLEOTIDE SEQUENCE [LARGE SCALE GENOMIC DNA]</scope>
    <source>
        <strain evidence="1 2">UAMH7299</strain>
    </source>
</reference>
<evidence type="ECO:0000313" key="1">
    <source>
        <dbReference type="EMBL" id="PGH08458.1"/>
    </source>
</evidence>
<evidence type="ECO:0000313" key="2">
    <source>
        <dbReference type="Proteomes" id="UP000224634"/>
    </source>
</evidence>
<name>A0A2B7XIL4_POLH7</name>
<keyword evidence="2" id="KW-1185">Reference proteome</keyword>
<gene>
    <name evidence="1" type="ORF">AJ80_07857</name>
</gene>
<dbReference type="Proteomes" id="UP000224634">
    <property type="component" value="Unassembled WGS sequence"/>
</dbReference>